<comment type="similarity">
    <text evidence="1">Belongs to the glycosyl hydrolase 32 family.</text>
</comment>
<accession>A0A024GXP2</accession>
<dbReference type="InterPro" id="IPR013189">
    <property type="entry name" value="Glyco_hydro_32_C"/>
</dbReference>
<dbReference type="PROSITE" id="PS00609">
    <property type="entry name" value="GLYCOSYL_HYDROL_F32"/>
    <property type="match status" value="1"/>
</dbReference>
<dbReference type="CDD" id="cd18622">
    <property type="entry name" value="GH32_Inu-like"/>
    <property type="match status" value="1"/>
</dbReference>
<dbReference type="Pfam" id="PF00251">
    <property type="entry name" value="Glyco_hydro_32N"/>
    <property type="match status" value="2"/>
</dbReference>
<dbReference type="SUPFAM" id="SSF75005">
    <property type="entry name" value="Arabinanase/levansucrase/invertase"/>
    <property type="match status" value="2"/>
</dbReference>
<keyword evidence="3 7" id="KW-0326">Glycosidase</keyword>
<dbReference type="PANTHER" id="PTHR42800">
    <property type="entry name" value="EXOINULINASE INUD (AFU_ORTHOLOGUE AFUA_5G00480)"/>
    <property type="match status" value="1"/>
</dbReference>
<protein>
    <submittedName>
        <fullName evidence="7">Exo-inulinase</fullName>
        <ecNumber evidence="7">3.2.1.80</ecNumber>
    </submittedName>
</protein>
<sequence length="880" mass="94364">MKGDTSNMKQSTLRGARCVSALTLASLSLATALAGAMPASAVELGDELHRPAIHYTPEKNWMNDPNGLVFHKGVYHLYYQHNPSGNTWGNMSWGHATSKDLVHWEEQPLAISTDAQEDVFSGSIVVDKNNTSGLGTAEDPPLIAIYTSAYKEASPHRGLQAQSLAYSLDDGQTWTKYDGNPVLNRNSANFRDPKVFWYDNPAGGGYWVMTAVESQEHKVVLYKSDNLKDWTALSDFGPANATGGQWECPDLFPLAVDGDPNNVKWVMIVSINPGGVAGGSAVQYFVGNFDGTTFTSETTKPAAAAPAGTVLAGFNDGTYSGWTVNNEPGNWKNGPFADAPATGSLPGQSPVTGFGGSGLINSFNDGDWPLGSMQSPTFTVTDDYLNFLIGGGKHPHVSDKLDNNPPEGELKFDGFEVPDGKTLADSGWTGTGDLTPNFQPATSGGDYYIGAKRINTFETGTVPGDDRQGTLTSPEFPITKGFMSMLVGGGNRSADSGQTLAVQLLINGNVVRSLAGENGGLLNWKGWDVSEFAGQTAQLRIVDQATGGWGHLTLDHVMLTDTAAVPRSDEETVNLVVNGKVVRTATGNDSESLDWASWDVKEFVGQQAQIKVVDNNRFGWGHILADEFTASPAPAASRLESYDWLDYGRDYYAAVSFGNMPEDKRIMLGWMSNWDYANNIPTNPWRSAMALPREVKLTQTPDGPRLTQSAVQQVDALGGKVSYQNKKGGPIFEGTHPLPSQSSGQVERVDLSFAPGTATKSGITVLGDGESSTVIGYDATTGKMFVDRTKSGNTTFHPAFASIEDAAVTLDKNGNVTMRIYVDRSSVEVFAQNGLKTITDQVFPNPGADKMALFAEGGTAQLKSLTVTPLEQAMFLPEKK</sequence>
<dbReference type="Gene3D" id="2.60.120.560">
    <property type="entry name" value="Exo-inulinase, domain 1"/>
    <property type="match status" value="1"/>
</dbReference>
<dbReference type="InterPro" id="IPR023296">
    <property type="entry name" value="Glyco_hydro_beta-prop_sf"/>
</dbReference>
<dbReference type="AlphaFoldDB" id="A0A024GXP2"/>
<dbReference type="EMBL" id="CAQI01000027">
    <property type="protein sequence ID" value="CCQ44498.1"/>
    <property type="molecule type" value="Genomic_DNA"/>
</dbReference>
<dbReference type="InterPro" id="IPR013320">
    <property type="entry name" value="ConA-like_dom_sf"/>
</dbReference>
<evidence type="ECO:0000313" key="7">
    <source>
        <dbReference type="EMBL" id="CCQ44498.1"/>
    </source>
</evidence>
<dbReference type="EC" id="3.2.1.80" evidence="7"/>
<evidence type="ECO:0000256" key="2">
    <source>
        <dbReference type="ARBA" id="ARBA00022801"/>
    </source>
</evidence>
<gene>
    <name evidence="7" type="primary">inu1</name>
    <name evidence="7" type="ORF">ARTSIC4J27_424</name>
</gene>
<feature type="signal peptide" evidence="4">
    <location>
        <begin position="1"/>
        <end position="41"/>
    </location>
</feature>
<dbReference type="STRING" id="861266.ARTSIC4J27_424"/>
<dbReference type="Gene3D" id="2.115.10.20">
    <property type="entry name" value="Glycosyl hydrolase domain, family 43"/>
    <property type="match status" value="2"/>
</dbReference>
<dbReference type="GO" id="GO:0051669">
    <property type="term" value="F:fructan beta-fructosidase activity"/>
    <property type="evidence" value="ECO:0007669"/>
    <property type="project" value="UniProtKB-EC"/>
</dbReference>
<dbReference type="Pfam" id="PF08244">
    <property type="entry name" value="Glyco_hydro_32C"/>
    <property type="match status" value="1"/>
</dbReference>
<dbReference type="InterPro" id="IPR018053">
    <property type="entry name" value="Glyco_hydro_32_AS"/>
</dbReference>
<feature type="domain" description="Glycosyl hydrolase family 32 C-terminal" evidence="6">
    <location>
        <begin position="736"/>
        <end position="868"/>
    </location>
</feature>
<keyword evidence="2 7" id="KW-0378">Hydrolase</keyword>
<dbReference type="InterPro" id="IPR001362">
    <property type="entry name" value="Glyco_hydro_32"/>
</dbReference>
<feature type="domain" description="Glycosyl hydrolase family 32 N-terminal" evidence="5">
    <location>
        <begin position="626"/>
        <end position="707"/>
    </location>
</feature>
<evidence type="ECO:0000256" key="1">
    <source>
        <dbReference type="ARBA" id="ARBA00009902"/>
    </source>
</evidence>
<dbReference type="GO" id="GO:0005737">
    <property type="term" value="C:cytoplasm"/>
    <property type="evidence" value="ECO:0007669"/>
    <property type="project" value="TreeGrafter"/>
</dbReference>
<proteinExistence type="inferred from homology"/>
<evidence type="ECO:0000259" key="6">
    <source>
        <dbReference type="Pfam" id="PF08244"/>
    </source>
</evidence>
<organism evidence="7 8">
    <name type="scientific">Pseudarthrobacter siccitolerans</name>
    <dbReference type="NCBI Taxonomy" id="861266"/>
    <lineage>
        <taxon>Bacteria</taxon>
        <taxon>Bacillati</taxon>
        <taxon>Actinomycetota</taxon>
        <taxon>Actinomycetes</taxon>
        <taxon>Micrococcales</taxon>
        <taxon>Micrococcaceae</taxon>
        <taxon>Pseudarthrobacter</taxon>
    </lineage>
</organism>
<dbReference type="SMART" id="SM00640">
    <property type="entry name" value="Glyco_32"/>
    <property type="match status" value="1"/>
</dbReference>
<keyword evidence="8" id="KW-1185">Reference proteome</keyword>
<name>A0A024GXP2_9MICC</name>
<dbReference type="GO" id="GO:0004575">
    <property type="term" value="F:sucrose alpha-glucosidase activity"/>
    <property type="evidence" value="ECO:0007669"/>
    <property type="project" value="TreeGrafter"/>
</dbReference>
<evidence type="ECO:0000256" key="3">
    <source>
        <dbReference type="ARBA" id="ARBA00023295"/>
    </source>
</evidence>
<comment type="caution">
    <text evidence="7">The sequence shown here is derived from an EMBL/GenBank/DDBJ whole genome shotgun (WGS) entry which is preliminary data.</text>
</comment>
<keyword evidence="4" id="KW-0732">Signal</keyword>
<evidence type="ECO:0000256" key="4">
    <source>
        <dbReference type="SAM" id="SignalP"/>
    </source>
</evidence>
<reference evidence="8" key="1">
    <citation type="journal article" date="2014" name="Genome Announc.">
        <title>Genome Sequence of Arthrobacter siccitolerans 4J27, a Xeroprotectant-Producing Desiccation-Tolerant Microorganism.</title>
        <authorList>
            <person name="Manzanera M."/>
            <person name="Santa-Cruz-Calvo L."/>
            <person name="Vilchez J.I."/>
            <person name="Garcia-Fontana C."/>
            <person name="Silva-Castro G.A."/>
            <person name="Calvo C."/>
            <person name="Gonzalez-Lopez J."/>
        </authorList>
    </citation>
    <scope>NUCLEOTIDE SEQUENCE [LARGE SCALE GENOMIC DNA]</scope>
    <source>
        <strain evidence="8">4J27</strain>
    </source>
</reference>
<evidence type="ECO:0000259" key="5">
    <source>
        <dbReference type="Pfam" id="PF00251"/>
    </source>
</evidence>
<feature type="domain" description="Glycosyl hydrolase family 32 N-terminal" evidence="5">
    <location>
        <begin position="54"/>
        <end position="297"/>
    </location>
</feature>
<feature type="chain" id="PRO_5001532762" evidence="4">
    <location>
        <begin position="42"/>
        <end position="880"/>
    </location>
</feature>
<dbReference type="GO" id="GO:0005987">
    <property type="term" value="P:sucrose catabolic process"/>
    <property type="evidence" value="ECO:0007669"/>
    <property type="project" value="TreeGrafter"/>
</dbReference>
<dbReference type="SUPFAM" id="SSF49899">
    <property type="entry name" value="Concanavalin A-like lectins/glucanases"/>
    <property type="match status" value="1"/>
</dbReference>
<dbReference type="PANTHER" id="PTHR42800:SF1">
    <property type="entry name" value="EXOINULINASE INUD (AFU_ORTHOLOGUE AFUA_5G00480)"/>
    <property type="match status" value="1"/>
</dbReference>
<evidence type="ECO:0000313" key="8">
    <source>
        <dbReference type="Proteomes" id="UP000035722"/>
    </source>
</evidence>
<dbReference type="InterPro" id="IPR013148">
    <property type="entry name" value="Glyco_hydro_32_N"/>
</dbReference>
<dbReference type="Proteomes" id="UP000035722">
    <property type="component" value="Unassembled WGS sequence"/>
</dbReference>